<dbReference type="RefSeq" id="WP_186988108.1">
    <property type="nucleotide sequence ID" value="NZ_CP052909.1"/>
</dbReference>
<evidence type="ECO:0000313" key="3">
    <source>
        <dbReference type="Proteomes" id="UP000515514"/>
    </source>
</evidence>
<name>A0A7G8PVT5_9FLAO</name>
<dbReference type="Pfam" id="PF13376">
    <property type="entry name" value="OmdA"/>
    <property type="match status" value="1"/>
</dbReference>
<keyword evidence="3" id="KW-1185">Reference proteome</keyword>
<dbReference type="EMBL" id="CP052909">
    <property type="protein sequence ID" value="QNJ98451.1"/>
    <property type="molecule type" value="Genomic_DNA"/>
</dbReference>
<reference evidence="2 3" key="1">
    <citation type="submission" date="2020-04" db="EMBL/GenBank/DDBJ databases">
        <title>Genome sequence of Altibacter aquimarinus strain ALE3EI.</title>
        <authorList>
            <person name="Oh H.-M."/>
            <person name="Jang D."/>
        </authorList>
    </citation>
    <scope>NUCLEOTIDE SEQUENCE [LARGE SCALE GENOMIC DNA]</scope>
    <source>
        <strain evidence="2 3">ALE3EI</strain>
    </source>
</reference>
<sequence length="198" mass="22799">MKDSEKVSAYIKKHSKWSSQLAVFRSIFLKTELLEEIKWGSPTYTLNGKLVAGMAAFKNHYALWFHQGVFLKDTQNKLVNAQEGTTKALRQWRFEDGDKIDKELVYDYIQEAISNCIAGKEIKPERKQDVTIPTFLNDALKRNTGFSEAFKKLTPGKQREYAGYIAEAKREATKQSRLEKIIPMVQEGKGLHDKYKNC</sequence>
<dbReference type="SUPFAM" id="SSF159888">
    <property type="entry name" value="YdhG-like"/>
    <property type="match status" value="1"/>
</dbReference>
<organism evidence="2 3">
    <name type="scientific">Constantimarinum furrinae</name>
    <dbReference type="NCBI Taxonomy" id="2562285"/>
    <lineage>
        <taxon>Bacteria</taxon>
        <taxon>Pseudomonadati</taxon>
        <taxon>Bacteroidota</taxon>
        <taxon>Flavobacteriia</taxon>
        <taxon>Flavobacteriales</taxon>
        <taxon>Flavobacteriaceae</taxon>
        <taxon>Altibacter/Constantimarinum group</taxon>
        <taxon>Constantimarinum</taxon>
    </lineage>
</organism>
<gene>
    <name evidence="2" type="ORF">ALE3EI_1904</name>
</gene>
<dbReference type="Proteomes" id="UP000515514">
    <property type="component" value="Chromosome"/>
</dbReference>
<dbReference type="AlphaFoldDB" id="A0A7G8PVT5"/>
<dbReference type="Pfam" id="PF08818">
    <property type="entry name" value="DUF1801"/>
    <property type="match status" value="1"/>
</dbReference>
<accession>A0A7G8PVT5</accession>
<dbReference type="KEGG" id="alti:ALE3EI_1904"/>
<dbReference type="Gene3D" id="3.90.1150.200">
    <property type="match status" value="1"/>
</dbReference>
<dbReference type="InterPro" id="IPR014922">
    <property type="entry name" value="YdhG-like"/>
</dbReference>
<protein>
    <recommendedName>
        <fullName evidence="1">YdhG-like domain-containing protein</fullName>
    </recommendedName>
</protein>
<proteinExistence type="predicted"/>
<evidence type="ECO:0000259" key="1">
    <source>
        <dbReference type="Pfam" id="PF08818"/>
    </source>
</evidence>
<dbReference type="PIRSF" id="PIRSF021308">
    <property type="entry name" value="UCP021308"/>
    <property type="match status" value="1"/>
</dbReference>
<feature type="domain" description="YdhG-like" evidence="1">
    <location>
        <begin position="21"/>
        <end position="113"/>
    </location>
</feature>
<dbReference type="InterPro" id="IPR016786">
    <property type="entry name" value="YdeI_bac"/>
</dbReference>
<evidence type="ECO:0000313" key="2">
    <source>
        <dbReference type="EMBL" id="QNJ98451.1"/>
    </source>
</evidence>